<reference evidence="3" key="1">
    <citation type="submission" date="2022-01" db="EMBL/GenBank/DDBJ databases">
        <authorList>
            <person name="King R."/>
        </authorList>
    </citation>
    <scope>NUCLEOTIDE SEQUENCE</scope>
</reference>
<feature type="chain" id="PRO_5040135123" description="Kazal-like domain-containing protein" evidence="1">
    <location>
        <begin position="24"/>
        <end position="98"/>
    </location>
</feature>
<evidence type="ECO:0000313" key="4">
    <source>
        <dbReference type="Proteomes" id="UP001153709"/>
    </source>
</evidence>
<protein>
    <recommendedName>
        <fullName evidence="2">Kazal-like domain-containing protein</fullName>
    </recommendedName>
</protein>
<dbReference type="InterPro" id="IPR002350">
    <property type="entry name" value="Kazal_dom"/>
</dbReference>
<feature type="domain" description="Kazal-like" evidence="2">
    <location>
        <begin position="33"/>
        <end position="91"/>
    </location>
</feature>
<feature type="signal peptide" evidence="1">
    <location>
        <begin position="1"/>
        <end position="23"/>
    </location>
</feature>
<dbReference type="Proteomes" id="UP001153709">
    <property type="component" value="Chromosome 2"/>
</dbReference>
<accession>A0A9N9SUB9</accession>
<gene>
    <name evidence="3" type="ORF">DIABBA_LOCUS4252</name>
</gene>
<dbReference type="Pfam" id="PF07648">
    <property type="entry name" value="Kazal_2"/>
    <property type="match status" value="1"/>
</dbReference>
<keyword evidence="4" id="KW-1185">Reference proteome</keyword>
<evidence type="ECO:0000313" key="3">
    <source>
        <dbReference type="EMBL" id="CAG9830557.1"/>
    </source>
</evidence>
<dbReference type="SUPFAM" id="SSF100895">
    <property type="entry name" value="Kazal-type serine protease inhibitors"/>
    <property type="match status" value="1"/>
</dbReference>
<keyword evidence="1" id="KW-0732">Signal</keyword>
<dbReference type="AlphaFoldDB" id="A0A9N9SUB9"/>
<dbReference type="OrthoDB" id="6817055at2759"/>
<name>A0A9N9SUB9_DIABA</name>
<proteinExistence type="predicted"/>
<dbReference type="PROSITE" id="PS51465">
    <property type="entry name" value="KAZAL_2"/>
    <property type="match status" value="1"/>
</dbReference>
<dbReference type="EMBL" id="OU898277">
    <property type="protein sequence ID" value="CAG9830557.1"/>
    <property type="molecule type" value="Genomic_DNA"/>
</dbReference>
<organism evidence="3 4">
    <name type="scientific">Diabrotica balteata</name>
    <name type="common">Banded cucumber beetle</name>
    <dbReference type="NCBI Taxonomy" id="107213"/>
    <lineage>
        <taxon>Eukaryota</taxon>
        <taxon>Metazoa</taxon>
        <taxon>Ecdysozoa</taxon>
        <taxon>Arthropoda</taxon>
        <taxon>Hexapoda</taxon>
        <taxon>Insecta</taxon>
        <taxon>Pterygota</taxon>
        <taxon>Neoptera</taxon>
        <taxon>Endopterygota</taxon>
        <taxon>Coleoptera</taxon>
        <taxon>Polyphaga</taxon>
        <taxon>Cucujiformia</taxon>
        <taxon>Chrysomeloidea</taxon>
        <taxon>Chrysomelidae</taxon>
        <taxon>Galerucinae</taxon>
        <taxon>Diabroticina</taxon>
        <taxon>Diabroticites</taxon>
        <taxon>Diabrotica</taxon>
    </lineage>
</organism>
<evidence type="ECO:0000259" key="2">
    <source>
        <dbReference type="PROSITE" id="PS51465"/>
    </source>
</evidence>
<evidence type="ECO:0000256" key="1">
    <source>
        <dbReference type="SAM" id="SignalP"/>
    </source>
</evidence>
<sequence>MKLQSALCLVIFIVLVILSVVYGAPSKGSTKASLQKKPCLKDCSGVDYKPVCGGDGTGKGDKSFGSECVLGNFNCEHSTTLKVVKQGECPGGGSIRLQ</sequence>
<dbReference type="Gene3D" id="3.30.60.30">
    <property type="match status" value="1"/>
</dbReference>
<dbReference type="SMART" id="SM00280">
    <property type="entry name" value="KAZAL"/>
    <property type="match status" value="1"/>
</dbReference>
<dbReference type="InterPro" id="IPR036058">
    <property type="entry name" value="Kazal_dom_sf"/>
</dbReference>